<accession>A0A914UZK2</accession>
<dbReference type="AlphaFoldDB" id="A0A914UZK2"/>
<keyword evidence="1" id="KW-0732">Signal</keyword>
<proteinExistence type="predicted"/>
<sequence length="198" mass="21033">MPSSITAVAGLIRLLNCVTLNANAGSRGVLRESDADARRGGSRRPGRAGRVRSHVFLVWWCVCPSGLGDGQRRSLSPLSVATRMRWSAPGPDISAGFPFFLLWPLSLSRSTTFSILCSFDDPVVCISTACCGQIILRKTVAEAEAVEGRGCVAVDGAKEAEEATQCSGESLGLKVEGTLCQSRCDLPVPAAFYPRALM</sequence>
<feature type="chain" id="PRO_5037342852" evidence="1">
    <location>
        <begin position="18"/>
        <end position="198"/>
    </location>
</feature>
<evidence type="ECO:0000256" key="1">
    <source>
        <dbReference type="SAM" id="SignalP"/>
    </source>
</evidence>
<evidence type="ECO:0000313" key="3">
    <source>
        <dbReference type="WBParaSite" id="PSAMB.scaffold1396size32080.g12948.t1"/>
    </source>
</evidence>
<keyword evidence="2" id="KW-1185">Reference proteome</keyword>
<dbReference type="Proteomes" id="UP000887566">
    <property type="component" value="Unplaced"/>
</dbReference>
<dbReference type="WBParaSite" id="PSAMB.scaffold1396size32080.g12948.t1">
    <property type="protein sequence ID" value="PSAMB.scaffold1396size32080.g12948.t1"/>
    <property type="gene ID" value="PSAMB.scaffold1396size32080.g12948"/>
</dbReference>
<feature type="signal peptide" evidence="1">
    <location>
        <begin position="1"/>
        <end position="17"/>
    </location>
</feature>
<name>A0A914UZK2_9BILA</name>
<reference evidence="3" key="1">
    <citation type="submission" date="2022-11" db="UniProtKB">
        <authorList>
            <consortium name="WormBaseParasite"/>
        </authorList>
    </citation>
    <scope>IDENTIFICATION</scope>
</reference>
<evidence type="ECO:0000313" key="2">
    <source>
        <dbReference type="Proteomes" id="UP000887566"/>
    </source>
</evidence>
<organism evidence="2 3">
    <name type="scientific">Plectus sambesii</name>
    <dbReference type="NCBI Taxonomy" id="2011161"/>
    <lineage>
        <taxon>Eukaryota</taxon>
        <taxon>Metazoa</taxon>
        <taxon>Ecdysozoa</taxon>
        <taxon>Nematoda</taxon>
        <taxon>Chromadorea</taxon>
        <taxon>Plectida</taxon>
        <taxon>Plectina</taxon>
        <taxon>Plectoidea</taxon>
        <taxon>Plectidae</taxon>
        <taxon>Plectus</taxon>
    </lineage>
</organism>
<protein>
    <submittedName>
        <fullName evidence="3">Uncharacterized protein</fullName>
    </submittedName>
</protein>